<gene>
    <name evidence="10" type="ORF">H9624_14695</name>
</gene>
<evidence type="ECO:0000256" key="5">
    <source>
        <dbReference type="ARBA" id="ARBA00022692"/>
    </source>
</evidence>
<keyword evidence="6 9" id="KW-1133">Transmembrane helix</keyword>
<feature type="transmembrane region" description="Helical" evidence="9">
    <location>
        <begin position="227"/>
        <end position="251"/>
    </location>
</feature>
<comment type="subcellular location">
    <subcellularLocation>
        <location evidence="1 8">Cell membrane</location>
        <topology evidence="1 8">Multi-pass membrane protein</topology>
    </subcellularLocation>
</comment>
<accession>A0ABR8Z6G9</accession>
<feature type="transmembrane region" description="Helical" evidence="9">
    <location>
        <begin position="16"/>
        <end position="36"/>
    </location>
</feature>
<evidence type="ECO:0000256" key="1">
    <source>
        <dbReference type="ARBA" id="ARBA00004651"/>
    </source>
</evidence>
<dbReference type="SUPFAM" id="SSF81345">
    <property type="entry name" value="ABC transporter involved in vitamin B12 uptake, BtuC"/>
    <property type="match status" value="1"/>
</dbReference>
<dbReference type="PANTHER" id="PTHR30477">
    <property type="entry name" value="ABC-TRANSPORTER METAL-BINDING PROTEIN"/>
    <property type="match status" value="1"/>
</dbReference>
<keyword evidence="3 8" id="KW-0813">Transport</keyword>
<name>A0ABR8Z6G9_9MICO</name>
<evidence type="ECO:0000256" key="6">
    <source>
        <dbReference type="ARBA" id="ARBA00022989"/>
    </source>
</evidence>
<keyword evidence="11" id="KW-1185">Reference proteome</keyword>
<proteinExistence type="inferred from homology"/>
<sequence>MGELAALLGDYTLRTVALGAAVLGLLGGTLGTFAVLRRQSLLSDALAHATLPGVVIGFLLTGTTSGSGLMLGAAATAALAAGLVLVVVQRTRVKQDAALALVLSVFFGAGTVLLTYVAGTGASGQSGLDRFVLGQAASLVAADVRAMAAATAVALAVVALTYKELKLVAFDPAFARAVGYPVRRVEALLTVLLVVAIVVGIQTVGVVLVAALLITPAAAARQWTDRLAVMIVLAALIGALSGAAGAVLSATTTDLPTGPLVVLVATAVLVLSLPARRLRVRAGARRAAVGEAA</sequence>
<keyword evidence="5 8" id="KW-0812">Transmembrane</keyword>
<dbReference type="PANTHER" id="PTHR30477:SF3">
    <property type="entry name" value="METAL TRANSPORT SYSTEM MEMBRANE PROTEIN CT_069-RELATED"/>
    <property type="match status" value="1"/>
</dbReference>
<evidence type="ECO:0000313" key="11">
    <source>
        <dbReference type="Proteomes" id="UP000661894"/>
    </source>
</evidence>
<evidence type="ECO:0000256" key="8">
    <source>
        <dbReference type="RuleBase" id="RU003943"/>
    </source>
</evidence>
<evidence type="ECO:0000256" key="3">
    <source>
        <dbReference type="ARBA" id="ARBA00022448"/>
    </source>
</evidence>
<feature type="transmembrane region" description="Helical" evidence="9">
    <location>
        <begin position="257"/>
        <end position="275"/>
    </location>
</feature>
<feature type="transmembrane region" description="Helical" evidence="9">
    <location>
        <begin position="97"/>
        <end position="118"/>
    </location>
</feature>
<dbReference type="Gene3D" id="1.10.3470.10">
    <property type="entry name" value="ABC transporter involved in vitamin B12 uptake, BtuC"/>
    <property type="match status" value="1"/>
</dbReference>
<evidence type="ECO:0000313" key="10">
    <source>
        <dbReference type="EMBL" id="MBD8063568.1"/>
    </source>
</evidence>
<feature type="transmembrane region" description="Helical" evidence="9">
    <location>
        <begin position="45"/>
        <end position="63"/>
    </location>
</feature>
<comment type="similarity">
    <text evidence="2 8">Belongs to the ABC-3 integral membrane protein family.</text>
</comment>
<feature type="transmembrane region" description="Helical" evidence="9">
    <location>
        <begin position="187"/>
        <end position="215"/>
    </location>
</feature>
<protein>
    <submittedName>
        <fullName evidence="10">Metal ABC transporter permease</fullName>
    </submittedName>
</protein>
<dbReference type="InterPro" id="IPR037294">
    <property type="entry name" value="ABC_BtuC-like"/>
</dbReference>
<evidence type="ECO:0000256" key="2">
    <source>
        <dbReference type="ARBA" id="ARBA00008034"/>
    </source>
</evidence>
<reference evidence="10 11" key="1">
    <citation type="submission" date="2020-08" db="EMBL/GenBank/DDBJ databases">
        <title>A Genomic Blueprint of the Chicken Gut Microbiome.</title>
        <authorList>
            <person name="Gilroy R."/>
            <person name="Ravi A."/>
            <person name="Getino M."/>
            <person name="Pursley I."/>
            <person name="Horton D.L."/>
            <person name="Alikhan N.-F."/>
            <person name="Baker D."/>
            <person name="Gharbi K."/>
            <person name="Hall N."/>
            <person name="Watson M."/>
            <person name="Adriaenssens E.M."/>
            <person name="Foster-Nyarko E."/>
            <person name="Jarju S."/>
            <person name="Secka A."/>
            <person name="Antonio M."/>
            <person name="Oren A."/>
            <person name="Chaudhuri R."/>
            <person name="La Ragione R.M."/>
            <person name="Hildebrand F."/>
            <person name="Pallen M.J."/>
        </authorList>
    </citation>
    <scope>NUCLEOTIDE SEQUENCE [LARGE SCALE GENOMIC DNA]</scope>
    <source>
        <strain evidence="10 11">Sa1BUA1</strain>
    </source>
</reference>
<dbReference type="InterPro" id="IPR001626">
    <property type="entry name" value="ABC_TroCD"/>
</dbReference>
<dbReference type="Proteomes" id="UP000661894">
    <property type="component" value="Unassembled WGS sequence"/>
</dbReference>
<organism evidence="10 11">
    <name type="scientific">Oceanitalea stevensii</name>
    <dbReference type="NCBI Taxonomy" id="2763072"/>
    <lineage>
        <taxon>Bacteria</taxon>
        <taxon>Bacillati</taxon>
        <taxon>Actinomycetota</taxon>
        <taxon>Actinomycetes</taxon>
        <taxon>Micrococcales</taxon>
        <taxon>Bogoriellaceae</taxon>
        <taxon>Georgenia</taxon>
    </lineage>
</organism>
<dbReference type="EMBL" id="JACSPO010000013">
    <property type="protein sequence ID" value="MBD8063568.1"/>
    <property type="molecule type" value="Genomic_DNA"/>
</dbReference>
<feature type="transmembrane region" description="Helical" evidence="9">
    <location>
        <begin position="69"/>
        <end position="88"/>
    </location>
</feature>
<keyword evidence="4" id="KW-1003">Cell membrane</keyword>
<evidence type="ECO:0000256" key="9">
    <source>
        <dbReference type="SAM" id="Phobius"/>
    </source>
</evidence>
<evidence type="ECO:0000256" key="4">
    <source>
        <dbReference type="ARBA" id="ARBA00022475"/>
    </source>
</evidence>
<dbReference type="Pfam" id="PF00950">
    <property type="entry name" value="ABC-3"/>
    <property type="match status" value="1"/>
</dbReference>
<comment type="caution">
    <text evidence="10">The sequence shown here is derived from an EMBL/GenBank/DDBJ whole genome shotgun (WGS) entry which is preliminary data.</text>
</comment>
<evidence type="ECO:0000256" key="7">
    <source>
        <dbReference type="ARBA" id="ARBA00023136"/>
    </source>
</evidence>
<keyword evidence="7 9" id="KW-0472">Membrane</keyword>